<evidence type="ECO:0000256" key="4">
    <source>
        <dbReference type="ARBA" id="ARBA00022576"/>
    </source>
</evidence>
<dbReference type="Gene3D" id="3.90.1150.10">
    <property type="entry name" value="Aspartate Aminotransferase, domain 1"/>
    <property type="match status" value="1"/>
</dbReference>
<gene>
    <name evidence="9" type="primary">rocD</name>
    <name evidence="9" type="ORF">WKI71_06890</name>
</gene>
<dbReference type="InterPro" id="IPR015424">
    <property type="entry name" value="PyrdxlP-dep_Trfase"/>
</dbReference>
<dbReference type="InterPro" id="IPR005814">
    <property type="entry name" value="Aminotrans_3"/>
</dbReference>
<dbReference type="InterPro" id="IPR050103">
    <property type="entry name" value="Class-III_PLP-dep_AT"/>
</dbReference>
<evidence type="ECO:0000256" key="7">
    <source>
        <dbReference type="ARBA" id="ARBA00030587"/>
    </source>
</evidence>
<dbReference type="SUPFAM" id="SSF53383">
    <property type="entry name" value="PLP-dependent transferases"/>
    <property type="match status" value="1"/>
</dbReference>
<name>A0ABU8UHJ1_9ACTN</name>
<reference evidence="9 10" key="1">
    <citation type="submission" date="2024-03" db="EMBL/GenBank/DDBJ databases">
        <title>Novel Streptomyces species of biotechnological and ecological value are a feature of Machair soil.</title>
        <authorList>
            <person name="Prole J.R."/>
            <person name="Goodfellow M."/>
            <person name="Allenby N."/>
            <person name="Ward A.C."/>
        </authorList>
    </citation>
    <scope>NUCLEOTIDE SEQUENCE [LARGE SCALE GENOMIC DNA]</scope>
    <source>
        <strain evidence="9 10">MS1.AVA.1</strain>
    </source>
</reference>
<keyword evidence="6 8" id="KW-0663">Pyridoxal phosphate</keyword>
<dbReference type="InterPro" id="IPR010164">
    <property type="entry name" value="Orn_aminotrans"/>
</dbReference>
<comment type="cofactor">
    <cofactor evidence="1">
        <name>pyridoxal 5'-phosphate</name>
        <dbReference type="ChEBI" id="CHEBI:597326"/>
    </cofactor>
</comment>
<keyword evidence="5 9" id="KW-0808">Transferase</keyword>
<dbReference type="Pfam" id="PF00202">
    <property type="entry name" value="Aminotran_3"/>
    <property type="match status" value="1"/>
</dbReference>
<comment type="pathway">
    <text evidence="2">Amino-acid biosynthesis; L-proline biosynthesis; L-glutamate 5-semialdehyde from L-ornithine: step 1/1.</text>
</comment>
<comment type="caution">
    <text evidence="9">The sequence shown here is derived from an EMBL/GenBank/DDBJ whole genome shotgun (WGS) entry which is preliminary data.</text>
</comment>
<accession>A0ABU8UHJ1</accession>
<dbReference type="CDD" id="cd00610">
    <property type="entry name" value="OAT_like"/>
    <property type="match status" value="1"/>
</dbReference>
<protein>
    <recommendedName>
        <fullName evidence="3">ornithine aminotransferase</fullName>
        <ecNumber evidence="3">2.6.1.13</ecNumber>
    </recommendedName>
    <alternativeName>
        <fullName evidence="7">Ornithine--oxo-acid aminotransferase</fullName>
    </alternativeName>
</protein>
<dbReference type="GO" id="GO:0004587">
    <property type="term" value="F:ornithine aminotransferase activity"/>
    <property type="evidence" value="ECO:0007669"/>
    <property type="project" value="UniProtKB-EC"/>
</dbReference>
<comment type="similarity">
    <text evidence="8">Belongs to the class-III pyridoxal-phosphate-dependent aminotransferase family.</text>
</comment>
<evidence type="ECO:0000256" key="5">
    <source>
        <dbReference type="ARBA" id="ARBA00022679"/>
    </source>
</evidence>
<dbReference type="PANTHER" id="PTHR11986:SF18">
    <property type="entry name" value="ORNITHINE AMINOTRANSFERASE, MITOCHONDRIAL"/>
    <property type="match status" value="1"/>
</dbReference>
<dbReference type="InterPro" id="IPR015421">
    <property type="entry name" value="PyrdxlP-dep_Trfase_major"/>
</dbReference>
<evidence type="ECO:0000256" key="3">
    <source>
        <dbReference type="ARBA" id="ARBA00012924"/>
    </source>
</evidence>
<evidence type="ECO:0000313" key="10">
    <source>
        <dbReference type="Proteomes" id="UP001376459"/>
    </source>
</evidence>
<dbReference type="PIRSF" id="PIRSF000521">
    <property type="entry name" value="Transaminase_4ab_Lys_Orn"/>
    <property type="match status" value="1"/>
</dbReference>
<keyword evidence="4 9" id="KW-0032">Aminotransferase</keyword>
<dbReference type="NCBIfam" id="TIGR01885">
    <property type="entry name" value="Orn_aminotrans"/>
    <property type="match status" value="1"/>
</dbReference>
<evidence type="ECO:0000256" key="2">
    <source>
        <dbReference type="ARBA" id="ARBA00004998"/>
    </source>
</evidence>
<dbReference type="EMBL" id="JBBKAK010000001">
    <property type="protein sequence ID" value="MEJ8668384.1"/>
    <property type="molecule type" value="Genomic_DNA"/>
</dbReference>
<dbReference type="InterPro" id="IPR015422">
    <property type="entry name" value="PyrdxlP-dep_Trfase_small"/>
</dbReference>
<dbReference type="InterPro" id="IPR049704">
    <property type="entry name" value="Aminotrans_3_PPA_site"/>
</dbReference>
<dbReference type="Gene3D" id="3.40.640.10">
    <property type="entry name" value="Type I PLP-dependent aspartate aminotransferase-like (Major domain)"/>
    <property type="match status" value="1"/>
</dbReference>
<evidence type="ECO:0000256" key="6">
    <source>
        <dbReference type="ARBA" id="ARBA00022898"/>
    </source>
</evidence>
<evidence type="ECO:0000313" key="9">
    <source>
        <dbReference type="EMBL" id="MEJ8668384.1"/>
    </source>
</evidence>
<proteinExistence type="inferred from homology"/>
<evidence type="ECO:0000256" key="8">
    <source>
        <dbReference type="RuleBase" id="RU003560"/>
    </source>
</evidence>
<dbReference type="PANTHER" id="PTHR11986">
    <property type="entry name" value="AMINOTRANSFERASE CLASS III"/>
    <property type="match status" value="1"/>
</dbReference>
<keyword evidence="10" id="KW-1185">Reference proteome</keyword>
<dbReference type="PROSITE" id="PS00600">
    <property type="entry name" value="AA_TRANSFER_CLASS_3"/>
    <property type="match status" value="1"/>
</dbReference>
<organism evidence="9 10">
    <name type="scientific">Streptomyces machairae</name>
    <dbReference type="NCBI Taxonomy" id="3134109"/>
    <lineage>
        <taxon>Bacteria</taxon>
        <taxon>Bacillati</taxon>
        <taxon>Actinomycetota</taxon>
        <taxon>Actinomycetes</taxon>
        <taxon>Kitasatosporales</taxon>
        <taxon>Streptomycetaceae</taxon>
        <taxon>Streptomyces</taxon>
    </lineage>
</organism>
<dbReference type="EC" id="2.6.1.13" evidence="3"/>
<evidence type="ECO:0000256" key="1">
    <source>
        <dbReference type="ARBA" id="ARBA00001933"/>
    </source>
</evidence>
<dbReference type="Proteomes" id="UP001376459">
    <property type="component" value="Unassembled WGS sequence"/>
</dbReference>
<sequence length="405" mass="42797">MTAPAQTRSSADLIRAEEPVLAHNYHPLPVVVARAEGTWVEDVEGRRYLDMLAGDSALNFGHRHPALIEAAHAQLDRLTLTSRAFHNDRLAEFAERLAALTGLDMVLPMNTGAEAVESGIKVARKWAYEVKGVPADQATIVVAADNFHGRTTTIVSFSTDETARQGFGPFTPGFRVVPYNDLAALEAAVDETTAAVLLEPIQGEAGVLIPDAGYLAGVRELTRRKGCLFIADEIQSGLGRTGRTLAVEHEGVVPDMVLLGKALGGGIVPVSAVVARRDVLGVLRPGEHGSTFGGNPLAAAVGTAVVGLLETGEFQRRAAELGTILRSGLSDLVGKGVLGFRARGLWAGVDVDPAVGTGREIGERLMREGILVKDTHGSTIRLAPPLTITAEELVEALGTLEKVLK</sequence>